<dbReference type="AlphaFoldDB" id="A0A4R6SGS0"/>
<keyword evidence="1" id="KW-0732">Signal</keyword>
<evidence type="ECO:0000313" key="2">
    <source>
        <dbReference type="EMBL" id="TDQ00710.1"/>
    </source>
</evidence>
<reference evidence="2 3" key="1">
    <citation type="submission" date="2019-03" db="EMBL/GenBank/DDBJ databases">
        <title>Genomic Encyclopedia of Type Strains, Phase IV (KMG-IV): sequencing the most valuable type-strain genomes for metagenomic binning, comparative biology and taxonomic classification.</title>
        <authorList>
            <person name="Goeker M."/>
        </authorList>
    </citation>
    <scope>NUCLEOTIDE SEQUENCE [LARGE SCALE GENOMIC DNA]</scope>
    <source>
        <strain evidence="2 3">DSM 45361</strain>
    </source>
</reference>
<dbReference type="OrthoDB" id="574459at2"/>
<dbReference type="Gene3D" id="2.60.40.420">
    <property type="entry name" value="Cupredoxins - blue copper proteins"/>
    <property type="match status" value="1"/>
</dbReference>
<accession>A0A4R6SGS0</accession>
<feature type="signal peptide" evidence="1">
    <location>
        <begin position="1"/>
        <end position="24"/>
    </location>
</feature>
<feature type="chain" id="PRO_5020441097" evidence="1">
    <location>
        <begin position="25"/>
        <end position="133"/>
    </location>
</feature>
<sequence length="133" mass="14112">MPIPRILFAVPLIAAGVLLPAAGAALQAPATGAIGMDHEVFTQDAVTIKQGQTLTLTNNSRWIHIIGLGKGGRIQDSNPAVPIDYRRLMEENTSYTSGKWETPGTYFITCSVHPLMTVKVVVEKCDCCGGGGC</sequence>
<evidence type="ECO:0000313" key="3">
    <source>
        <dbReference type="Proteomes" id="UP000295444"/>
    </source>
</evidence>
<dbReference type="EMBL" id="SNXZ01000002">
    <property type="protein sequence ID" value="TDQ00710.1"/>
    <property type="molecule type" value="Genomic_DNA"/>
</dbReference>
<dbReference type="Proteomes" id="UP000295444">
    <property type="component" value="Unassembled WGS sequence"/>
</dbReference>
<dbReference type="RefSeq" id="WP_133849384.1">
    <property type="nucleotide sequence ID" value="NZ_SNXZ01000002.1"/>
</dbReference>
<evidence type="ECO:0000256" key="1">
    <source>
        <dbReference type="SAM" id="SignalP"/>
    </source>
</evidence>
<gene>
    <name evidence="2" type="ORF">EV186_102576</name>
</gene>
<comment type="caution">
    <text evidence="2">The sequence shown here is derived from an EMBL/GenBank/DDBJ whole genome shotgun (WGS) entry which is preliminary data.</text>
</comment>
<proteinExistence type="predicted"/>
<dbReference type="SUPFAM" id="SSF49503">
    <property type="entry name" value="Cupredoxins"/>
    <property type="match status" value="1"/>
</dbReference>
<name>A0A4R6SGS0_LABRH</name>
<organism evidence="2 3">
    <name type="scientific">Labedaea rhizosphaerae</name>
    <dbReference type="NCBI Taxonomy" id="598644"/>
    <lineage>
        <taxon>Bacteria</taxon>
        <taxon>Bacillati</taxon>
        <taxon>Actinomycetota</taxon>
        <taxon>Actinomycetes</taxon>
        <taxon>Pseudonocardiales</taxon>
        <taxon>Pseudonocardiaceae</taxon>
        <taxon>Labedaea</taxon>
    </lineage>
</organism>
<keyword evidence="3" id="KW-1185">Reference proteome</keyword>
<dbReference type="InterPro" id="IPR008972">
    <property type="entry name" value="Cupredoxin"/>
</dbReference>
<protein>
    <submittedName>
        <fullName evidence="2">Plastocyanin</fullName>
    </submittedName>
</protein>